<dbReference type="InterPro" id="IPR044520">
    <property type="entry name" value="ARF_GAP_AGD5/15"/>
</dbReference>
<dbReference type="Proteomes" id="UP001367508">
    <property type="component" value="Unassembled WGS sequence"/>
</dbReference>
<dbReference type="SUPFAM" id="SSF57863">
    <property type="entry name" value="ArfGap/RecO-like zinc finger"/>
    <property type="match status" value="1"/>
</dbReference>
<dbReference type="PROSITE" id="PS50115">
    <property type="entry name" value="ARFGAP"/>
    <property type="match status" value="1"/>
</dbReference>
<proteinExistence type="predicted"/>
<keyword evidence="2" id="KW-0479">Metal-binding</keyword>
<evidence type="ECO:0000256" key="5">
    <source>
        <dbReference type="PROSITE-ProRule" id="PRU00288"/>
    </source>
</evidence>
<dbReference type="AlphaFoldDB" id="A0AAN9KC27"/>
<organism evidence="9 10">
    <name type="scientific">Canavalia gladiata</name>
    <name type="common">Sword bean</name>
    <name type="synonym">Dolichos gladiatus</name>
    <dbReference type="NCBI Taxonomy" id="3824"/>
    <lineage>
        <taxon>Eukaryota</taxon>
        <taxon>Viridiplantae</taxon>
        <taxon>Streptophyta</taxon>
        <taxon>Embryophyta</taxon>
        <taxon>Tracheophyta</taxon>
        <taxon>Spermatophyta</taxon>
        <taxon>Magnoliopsida</taxon>
        <taxon>eudicotyledons</taxon>
        <taxon>Gunneridae</taxon>
        <taxon>Pentapetalae</taxon>
        <taxon>rosids</taxon>
        <taxon>fabids</taxon>
        <taxon>Fabales</taxon>
        <taxon>Fabaceae</taxon>
        <taxon>Papilionoideae</taxon>
        <taxon>50 kb inversion clade</taxon>
        <taxon>NPAAA clade</taxon>
        <taxon>indigoferoid/millettioid clade</taxon>
        <taxon>Phaseoleae</taxon>
        <taxon>Canavalia</taxon>
    </lineage>
</organism>
<feature type="region of interest" description="Disordered" evidence="6">
    <location>
        <begin position="238"/>
        <end position="271"/>
    </location>
</feature>
<dbReference type="CDD" id="cd08204">
    <property type="entry name" value="ArfGap"/>
    <property type="match status" value="1"/>
</dbReference>
<dbReference type="PANTHER" id="PTHR46419:SF3">
    <property type="entry name" value="ADP-RIBOSYLATION FACTOR GTPASE-ACTIVATING PROTEIN AGD15-RELATED"/>
    <property type="match status" value="1"/>
</dbReference>
<keyword evidence="3 5" id="KW-0863">Zinc-finger</keyword>
<feature type="domain" description="Arf-GAP" evidence="8">
    <location>
        <begin position="76"/>
        <end position="192"/>
    </location>
</feature>
<dbReference type="Pfam" id="PF01412">
    <property type="entry name" value="ArfGap"/>
    <property type="match status" value="1"/>
</dbReference>
<evidence type="ECO:0000256" key="6">
    <source>
        <dbReference type="SAM" id="MobiDB-lite"/>
    </source>
</evidence>
<dbReference type="InterPro" id="IPR037278">
    <property type="entry name" value="ARFGAP/RecO"/>
</dbReference>
<evidence type="ECO:0000256" key="3">
    <source>
        <dbReference type="ARBA" id="ARBA00022771"/>
    </source>
</evidence>
<protein>
    <recommendedName>
        <fullName evidence="8">Arf-GAP domain-containing protein</fullName>
    </recommendedName>
</protein>
<keyword evidence="7" id="KW-1133">Transmembrane helix</keyword>
<dbReference type="InterPro" id="IPR038508">
    <property type="entry name" value="ArfGAP_dom_sf"/>
</dbReference>
<comment type="caution">
    <text evidence="9">The sequence shown here is derived from an EMBL/GenBank/DDBJ whole genome shotgun (WGS) entry which is preliminary data.</text>
</comment>
<dbReference type="EMBL" id="JAYMYQ010000008">
    <property type="protein sequence ID" value="KAK7314745.1"/>
    <property type="molecule type" value="Genomic_DNA"/>
</dbReference>
<accession>A0AAN9KC27</accession>
<keyword evidence="4" id="KW-0862">Zinc</keyword>
<reference evidence="9 10" key="1">
    <citation type="submission" date="2024-01" db="EMBL/GenBank/DDBJ databases">
        <title>The genomes of 5 underutilized Papilionoideae crops provide insights into root nodulation and disease resistanc.</title>
        <authorList>
            <person name="Jiang F."/>
        </authorList>
    </citation>
    <scope>NUCLEOTIDE SEQUENCE [LARGE SCALE GENOMIC DNA]</scope>
    <source>
        <strain evidence="9">LVBAO_FW01</strain>
        <tissue evidence="9">Leaves</tissue>
    </source>
</reference>
<dbReference type="GO" id="GO:0008270">
    <property type="term" value="F:zinc ion binding"/>
    <property type="evidence" value="ECO:0007669"/>
    <property type="project" value="UniProtKB-KW"/>
</dbReference>
<dbReference type="PANTHER" id="PTHR46419">
    <property type="entry name" value="ADP-RIBOSYLATION FACTOR GTPASE-ACTIVATING PROTEIN AGD5"/>
    <property type="match status" value="1"/>
</dbReference>
<keyword evidence="10" id="KW-1185">Reference proteome</keyword>
<feature type="transmembrane region" description="Helical" evidence="7">
    <location>
        <begin position="309"/>
        <end position="331"/>
    </location>
</feature>
<dbReference type="PRINTS" id="PR00405">
    <property type="entry name" value="REVINTRACTNG"/>
</dbReference>
<evidence type="ECO:0000256" key="7">
    <source>
        <dbReference type="SAM" id="Phobius"/>
    </source>
</evidence>
<evidence type="ECO:0000259" key="8">
    <source>
        <dbReference type="PROSITE" id="PS50115"/>
    </source>
</evidence>
<keyword evidence="1" id="KW-0343">GTPase activation</keyword>
<evidence type="ECO:0000313" key="10">
    <source>
        <dbReference type="Proteomes" id="UP001367508"/>
    </source>
</evidence>
<keyword evidence="7" id="KW-0472">Membrane</keyword>
<evidence type="ECO:0000256" key="2">
    <source>
        <dbReference type="ARBA" id="ARBA00022723"/>
    </source>
</evidence>
<gene>
    <name evidence="9" type="ORF">VNO77_33273</name>
</gene>
<dbReference type="SMART" id="SM00105">
    <property type="entry name" value="ArfGap"/>
    <property type="match status" value="1"/>
</dbReference>
<evidence type="ECO:0000256" key="4">
    <source>
        <dbReference type="ARBA" id="ARBA00022833"/>
    </source>
</evidence>
<evidence type="ECO:0000256" key="1">
    <source>
        <dbReference type="ARBA" id="ARBA00022468"/>
    </source>
</evidence>
<keyword evidence="7" id="KW-0812">Transmembrane</keyword>
<evidence type="ECO:0000313" key="9">
    <source>
        <dbReference type="EMBL" id="KAK7314745.1"/>
    </source>
</evidence>
<dbReference type="FunFam" id="1.10.220.150:FF:000009">
    <property type="entry name" value="stromal membrane-associated protein 1 isoform X1"/>
    <property type="match status" value="1"/>
</dbReference>
<name>A0AAN9KC27_CANGL</name>
<sequence>MSCHSKPCFSLNLWSHKQSKPKINEFKFQYLLLNRIFSSTFSFLALLFLHRHTNGEGIASMNGKASVSRELHAKHTKILEGLLKLPDNKECADCKTKAPRWASVNLGIFICMQCSGIHRSLGVHISKVRSTTLDTWLPDQIAFMQSTGNVNSNKHWEAELPPNFDRNGYGIEKFIRSKYVEKRWASKDGLQPAPKSAEIIFNLNESPAPRAKSAIQKNRRLSLEESILVKHMAQIRPPVTRSPEGSLDLQKKISPPLRRPSASVDFDSSSGKSNGTIDLFALLSDHDDKPHFSSTPSSWTTFDCKMTILVSYIICNLSSISFILLVIRVLASPLDRCHNIIVAKFKRSCNACMKFELPWSGYVLPIEKHLMVPCFGVLGHAYMPSYIYILKRVFRVCVFTGLRTKFSIKTQCRGTQLWLTSSPLWY</sequence>
<dbReference type="InterPro" id="IPR001164">
    <property type="entry name" value="ArfGAP_dom"/>
</dbReference>
<dbReference type="GO" id="GO:0005096">
    <property type="term" value="F:GTPase activator activity"/>
    <property type="evidence" value="ECO:0007669"/>
    <property type="project" value="UniProtKB-KW"/>
</dbReference>
<dbReference type="Gene3D" id="1.10.220.150">
    <property type="entry name" value="Arf GTPase activating protein"/>
    <property type="match status" value="1"/>
</dbReference>